<evidence type="ECO:0000256" key="2">
    <source>
        <dbReference type="ARBA" id="ARBA00007613"/>
    </source>
</evidence>
<evidence type="ECO:0000256" key="4">
    <source>
        <dbReference type="ARBA" id="ARBA00022692"/>
    </source>
</evidence>
<feature type="signal peptide" evidence="9">
    <location>
        <begin position="1"/>
        <end position="23"/>
    </location>
</feature>
<comment type="subcellular location">
    <subcellularLocation>
        <location evidence="1">Cell outer membrane</location>
    </subcellularLocation>
</comment>
<keyword evidence="6" id="KW-0564">Palmitate</keyword>
<proteinExistence type="inferred from homology"/>
<reference evidence="10 11" key="1">
    <citation type="submission" date="2016-10" db="EMBL/GenBank/DDBJ databases">
        <authorList>
            <person name="Varghese N."/>
            <person name="Submissions S."/>
        </authorList>
    </citation>
    <scope>NUCLEOTIDE SEQUENCE [LARGE SCALE GENOMIC DNA]</scope>
    <source>
        <strain evidence="10 11">BS2776</strain>
    </source>
</reference>
<dbReference type="InterPro" id="IPR010131">
    <property type="entry name" value="MdtP/NodT-like"/>
</dbReference>
<evidence type="ECO:0000256" key="8">
    <source>
        <dbReference type="ARBA" id="ARBA00023288"/>
    </source>
</evidence>
<evidence type="ECO:0000256" key="6">
    <source>
        <dbReference type="ARBA" id="ARBA00023139"/>
    </source>
</evidence>
<evidence type="ECO:0000256" key="7">
    <source>
        <dbReference type="ARBA" id="ARBA00023237"/>
    </source>
</evidence>
<dbReference type="InterPro" id="IPR003423">
    <property type="entry name" value="OMP_efflux"/>
</dbReference>
<dbReference type="EMBL" id="LT629706">
    <property type="protein sequence ID" value="SDO10434.1"/>
    <property type="molecule type" value="Genomic_DNA"/>
</dbReference>
<dbReference type="SUPFAM" id="SSF56954">
    <property type="entry name" value="Outer membrane efflux proteins (OEP)"/>
    <property type="match status" value="1"/>
</dbReference>
<name>A0ABY0RHJ6_9PSED</name>
<gene>
    <name evidence="10" type="ORF">SAMN04490208_2557</name>
</gene>
<dbReference type="Gene3D" id="1.20.1600.10">
    <property type="entry name" value="Outer membrane efflux proteins (OEP)"/>
    <property type="match status" value="1"/>
</dbReference>
<evidence type="ECO:0000313" key="10">
    <source>
        <dbReference type="EMBL" id="SDO10434.1"/>
    </source>
</evidence>
<keyword evidence="8" id="KW-0449">Lipoprotein</keyword>
<keyword evidence="3" id="KW-1134">Transmembrane beta strand</keyword>
<evidence type="ECO:0000313" key="11">
    <source>
        <dbReference type="Proteomes" id="UP000181903"/>
    </source>
</evidence>
<accession>A0ABY0RHJ6</accession>
<organism evidence="10 11">
    <name type="scientific">Pseudomonas poae</name>
    <dbReference type="NCBI Taxonomy" id="200451"/>
    <lineage>
        <taxon>Bacteria</taxon>
        <taxon>Pseudomonadati</taxon>
        <taxon>Pseudomonadota</taxon>
        <taxon>Gammaproteobacteria</taxon>
        <taxon>Pseudomonadales</taxon>
        <taxon>Pseudomonadaceae</taxon>
        <taxon>Pseudomonas</taxon>
    </lineage>
</organism>
<comment type="similarity">
    <text evidence="2">Belongs to the outer membrane factor (OMF) (TC 1.B.17) family.</text>
</comment>
<protein>
    <submittedName>
        <fullName evidence="10">Outer membrane protein, cobalt-zinc-cadmium efflux system</fullName>
    </submittedName>
</protein>
<evidence type="ECO:0000256" key="1">
    <source>
        <dbReference type="ARBA" id="ARBA00004442"/>
    </source>
</evidence>
<keyword evidence="5" id="KW-0472">Membrane</keyword>
<feature type="chain" id="PRO_5045070007" evidence="9">
    <location>
        <begin position="24"/>
        <end position="406"/>
    </location>
</feature>
<dbReference type="Proteomes" id="UP000181903">
    <property type="component" value="Chromosome I"/>
</dbReference>
<dbReference type="PANTHER" id="PTHR30203">
    <property type="entry name" value="OUTER MEMBRANE CATION EFFLUX PROTEIN"/>
    <property type="match status" value="1"/>
</dbReference>
<keyword evidence="4" id="KW-0812">Transmembrane</keyword>
<evidence type="ECO:0000256" key="9">
    <source>
        <dbReference type="SAM" id="SignalP"/>
    </source>
</evidence>
<keyword evidence="7" id="KW-0998">Cell outer membrane</keyword>
<dbReference type="RefSeq" id="WP_060548245.1">
    <property type="nucleotide sequence ID" value="NZ_JYLI01000003.1"/>
</dbReference>
<dbReference type="PANTHER" id="PTHR30203:SF24">
    <property type="entry name" value="BLR4935 PROTEIN"/>
    <property type="match status" value="1"/>
</dbReference>
<keyword evidence="9" id="KW-0732">Signal</keyword>
<sequence length="406" mass="44188">MHITVRSLLGATALWMAASVAQAQTLTLDAALRTAFANNPDLAAAQWEIDIAQGGRQQAGLIPNPVASWDAEDTRRNARTTTVKLSQTLELGGKRDARIDLATQAQVAAALTLEQQRNSLRADVIDSYYGALRAQERLALAQRSLALAERGLVIAKGRVSAGKSSPVEATRAQVQLSEIRLEMNRAQVGLTDAYRRLAASTGSTAPDFDAVAAQKQAAPSLPPCAQLLARVEQTTQLRLAELRIRQGEASVSLEKAQRIPDLDVSIGSQYDASTRERINLVGVSIPIPLFNRNQGNVLAANRRADQARDLRNAVELRLRAETLQALALWRTANTEVQTFNQQILPAAQSAVDSATRGFEMGKFNFLDVLDAQRTLIAARTQYLTATAQATDAWVRLERIYGDLVQF</sequence>
<evidence type="ECO:0000256" key="5">
    <source>
        <dbReference type="ARBA" id="ARBA00023136"/>
    </source>
</evidence>
<evidence type="ECO:0000256" key="3">
    <source>
        <dbReference type="ARBA" id="ARBA00022452"/>
    </source>
</evidence>
<keyword evidence="11" id="KW-1185">Reference proteome</keyword>
<dbReference type="Pfam" id="PF02321">
    <property type="entry name" value="OEP"/>
    <property type="match status" value="2"/>
</dbReference>